<reference evidence="2" key="1">
    <citation type="journal article" date="2014" name="Front. Microbiol.">
        <title>High frequency of phylogenetically diverse reductive dehalogenase-homologous genes in deep subseafloor sedimentary metagenomes.</title>
        <authorList>
            <person name="Kawai M."/>
            <person name="Futagami T."/>
            <person name="Toyoda A."/>
            <person name="Takaki Y."/>
            <person name="Nishi S."/>
            <person name="Hori S."/>
            <person name="Arai W."/>
            <person name="Tsubouchi T."/>
            <person name="Morono Y."/>
            <person name="Uchiyama I."/>
            <person name="Ito T."/>
            <person name="Fujiyama A."/>
            <person name="Inagaki F."/>
            <person name="Takami H."/>
        </authorList>
    </citation>
    <scope>NUCLEOTIDE SEQUENCE</scope>
    <source>
        <strain evidence="2">Expedition CK06-06</strain>
    </source>
</reference>
<dbReference type="SUPFAM" id="SSF51695">
    <property type="entry name" value="PLC-like phosphodiesterases"/>
    <property type="match status" value="1"/>
</dbReference>
<organism evidence="2">
    <name type="scientific">marine sediment metagenome</name>
    <dbReference type="NCBI Taxonomy" id="412755"/>
    <lineage>
        <taxon>unclassified sequences</taxon>
        <taxon>metagenomes</taxon>
        <taxon>ecological metagenomes</taxon>
    </lineage>
</organism>
<feature type="domain" description="GP-PDE" evidence="1">
    <location>
        <begin position="4"/>
        <end position="55"/>
    </location>
</feature>
<evidence type="ECO:0000259" key="1">
    <source>
        <dbReference type="PROSITE" id="PS51704"/>
    </source>
</evidence>
<proteinExistence type="predicted"/>
<dbReference type="EMBL" id="BARS01008058">
    <property type="protein sequence ID" value="GAF73321.1"/>
    <property type="molecule type" value="Genomic_DNA"/>
</dbReference>
<feature type="non-terminal residue" evidence="2">
    <location>
        <position position="55"/>
    </location>
</feature>
<dbReference type="Gene3D" id="3.20.20.190">
    <property type="entry name" value="Phosphatidylinositol (PI) phosphodiesterase"/>
    <property type="match status" value="1"/>
</dbReference>
<dbReference type="Pfam" id="PF03009">
    <property type="entry name" value="GDPD"/>
    <property type="match status" value="1"/>
</dbReference>
<gene>
    <name evidence="2" type="ORF">S01H1_15438</name>
</gene>
<dbReference type="PROSITE" id="PS51704">
    <property type="entry name" value="GP_PDE"/>
    <property type="match status" value="1"/>
</dbReference>
<name>X0SDW0_9ZZZZ</name>
<evidence type="ECO:0000313" key="2">
    <source>
        <dbReference type="EMBL" id="GAF73321.1"/>
    </source>
</evidence>
<accession>X0SDW0</accession>
<dbReference type="GO" id="GO:0008081">
    <property type="term" value="F:phosphoric diester hydrolase activity"/>
    <property type="evidence" value="ECO:0007669"/>
    <property type="project" value="InterPro"/>
</dbReference>
<sequence>MSKTIIWGHRGAGFRDIENSMSSFKKAVKIGVDGIKTEAQLTNDGEIILQFYPFA</sequence>
<protein>
    <recommendedName>
        <fullName evidence="1">GP-PDE domain-containing protein</fullName>
    </recommendedName>
</protein>
<dbReference type="GO" id="GO:0006629">
    <property type="term" value="P:lipid metabolic process"/>
    <property type="evidence" value="ECO:0007669"/>
    <property type="project" value="InterPro"/>
</dbReference>
<comment type="caution">
    <text evidence="2">The sequence shown here is derived from an EMBL/GenBank/DDBJ whole genome shotgun (WGS) entry which is preliminary data.</text>
</comment>
<dbReference type="AlphaFoldDB" id="X0SDW0"/>
<dbReference type="InterPro" id="IPR030395">
    <property type="entry name" value="GP_PDE_dom"/>
</dbReference>
<dbReference type="InterPro" id="IPR017946">
    <property type="entry name" value="PLC-like_Pdiesterase_TIM-brl"/>
</dbReference>